<keyword evidence="2" id="KW-0547">Nucleotide-binding</keyword>
<dbReference type="SUPFAM" id="SSF52540">
    <property type="entry name" value="P-loop containing nucleoside triphosphate hydrolases"/>
    <property type="match status" value="1"/>
</dbReference>
<dbReference type="GO" id="GO:0140664">
    <property type="term" value="F:ATP-dependent DNA damage sensor activity"/>
    <property type="evidence" value="ECO:0007669"/>
    <property type="project" value="InterPro"/>
</dbReference>
<dbReference type="EMBL" id="CAXIEN010000323">
    <property type="protein sequence ID" value="CAL1293308.1"/>
    <property type="molecule type" value="Genomic_DNA"/>
</dbReference>
<evidence type="ECO:0000256" key="1">
    <source>
        <dbReference type="ARBA" id="ARBA00006271"/>
    </source>
</evidence>
<dbReference type="Pfam" id="PF00488">
    <property type="entry name" value="MutS_V"/>
    <property type="match status" value="1"/>
</dbReference>
<protein>
    <recommendedName>
        <fullName evidence="9">MutS-like protein</fullName>
    </recommendedName>
</protein>
<gene>
    <name evidence="7" type="ORF">LARSCL_LOCUS18128</name>
</gene>
<evidence type="ECO:0000313" key="8">
    <source>
        <dbReference type="Proteomes" id="UP001497382"/>
    </source>
</evidence>
<evidence type="ECO:0000256" key="4">
    <source>
        <dbReference type="ARBA" id="ARBA00023125"/>
    </source>
</evidence>
<keyword evidence="4" id="KW-0238">DNA-binding</keyword>
<keyword evidence="8" id="KW-1185">Reference proteome</keyword>
<dbReference type="InterPro" id="IPR007861">
    <property type="entry name" value="DNA_mismatch_repair_MutS_clamp"/>
</dbReference>
<proteinExistence type="inferred from homology"/>
<reference evidence="7 8" key="1">
    <citation type="submission" date="2024-04" db="EMBL/GenBank/DDBJ databases">
        <authorList>
            <person name="Rising A."/>
            <person name="Reimegard J."/>
            <person name="Sonavane S."/>
            <person name="Akerstrom W."/>
            <person name="Nylinder S."/>
            <person name="Hedman E."/>
            <person name="Kallberg Y."/>
        </authorList>
    </citation>
    <scope>NUCLEOTIDE SEQUENCE [LARGE SCALE GENOMIC DNA]</scope>
</reference>
<dbReference type="PANTHER" id="PTHR11361">
    <property type="entry name" value="DNA MISMATCH REPAIR PROTEIN MUTS FAMILY MEMBER"/>
    <property type="match status" value="1"/>
</dbReference>
<dbReference type="PANTHER" id="PTHR11361:SF20">
    <property type="entry name" value="MUTS PROTEIN HOMOLOG 5"/>
    <property type="match status" value="1"/>
</dbReference>
<name>A0AAV2BAT5_9ARAC</name>
<dbReference type="GO" id="GO:0030983">
    <property type="term" value="F:mismatched DNA binding"/>
    <property type="evidence" value="ECO:0007669"/>
    <property type="project" value="InterPro"/>
</dbReference>
<dbReference type="GO" id="GO:0006298">
    <property type="term" value="P:mismatch repair"/>
    <property type="evidence" value="ECO:0007669"/>
    <property type="project" value="InterPro"/>
</dbReference>
<dbReference type="InterPro" id="IPR036187">
    <property type="entry name" value="DNA_mismatch_repair_MutS_sf"/>
</dbReference>
<accession>A0AAV2BAT5</accession>
<dbReference type="Gene3D" id="1.10.1420.10">
    <property type="match status" value="2"/>
</dbReference>
<evidence type="ECO:0000313" key="7">
    <source>
        <dbReference type="EMBL" id="CAL1293308.1"/>
    </source>
</evidence>
<evidence type="ECO:0008006" key="9">
    <source>
        <dbReference type="Google" id="ProtNLM"/>
    </source>
</evidence>
<evidence type="ECO:0000259" key="6">
    <source>
        <dbReference type="SMART" id="SM00534"/>
    </source>
</evidence>
<evidence type="ECO:0000256" key="2">
    <source>
        <dbReference type="ARBA" id="ARBA00022741"/>
    </source>
</evidence>
<keyword evidence="3" id="KW-0067">ATP-binding</keyword>
<dbReference type="InterPro" id="IPR000432">
    <property type="entry name" value="DNA_mismatch_repair_MutS_C"/>
</dbReference>
<dbReference type="GO" id="GO:0005634">
    <property type="term" value="C:nucleus"/>
    <property type="evidence" value="ECO:0007669"/>
    <property type="project" value="TreeGrafter"/>
</dbReference>
<organism evidence="7 8">
    <name type="scientific">Larinioides sclopetarius</name>
    <dbReference type="NCBI Taxonomy" id="280406"/>
    <lineage>
        <taxon>Eukaryota</taxon>
        <taxon>Metazoa</taxon>
        <taxon>Ecdysozoa</taxon>
        <taxon>Arthropoda</taxon>
        <taxon>Chelicerata</taxon>
        <taxon>Arachnida</taxon>
        <taxon>Araneae</taxon>
        <taxon>Araneomorphae</taxon>
        <taxon>Entelegynae</taxon>
        <taxon>Araneoidea</taxon>
        <taxon>Araneidae</taxon>
        <taxon>Larinioides</taxon>
    </lineage>
</organism>
<dbReference type="GO" id="GO:0005524">
    <property type="term" value="F:ATP binding"/>
    <property type="evidence" value="ECO:0007669"/>
    <property type="project" value="UniProtKB-KW"/>
</dbReference>
<evidence type="ECO:0000256" key="3">
    <source>
        <dbReference type="ARBA" id="ARBA00022840"/>
    </source>
</evidence>
<comment type="similarity">
    <text evidence="1">Belongs to the DNA mismatch repair MutS family.</text>
</comment>
<dbReference type="InterPro" id="IPR007696">
    <property type="entry name" value="DNA_mismatch_repair_MutS_core"/>
</dbReference>
<dbReference type="Gene3D" id="3.40.50.300">
    <property type="entry name" value="P-loop containing nucleotide triphosphate hydrolases"/>
    <property type="match status" value="1"/>
</dbReference>
<dbReference type="SMART" id="SM00534">
    <property type="entry name" value="MUTSac"/>
    <property type="match status" value="1"/>
</dbReference>
<dbReference type="AlphaFoldDB" id="A0AAV2BAT5"/>
<dbReference type="Proteomes" id="UP001497382">
    <property type="component" value="Unassembled WGS sequence"/>
</dbReference>
<comment type="caution">
    <text evidence="7">The sequence shown here is derived from an EMBL/GenBank/DDBJ whole genome shotgun (WGS) entry which is preliminary data.</text>
</comment>
<dbReference type="Pfam" id="PF05190">
    <property type="entry name" value="MutS_IV"/>
    <property type="match status" value="1"/>
</dbReference>
<dbReference type="InterPro" id="IPR045076">
    <property type="entry name" value="MutS"/>
</dbReference>
<dbReference type="SUPFAM" id="SSF48334">
    <property type="entry name" value="DNA repair protein MutS, domain III"/>
    <property type="match status" value="1"/>
</dbReference>
<dbReference type="InterPro" id="IPR027417">
    <property type="entry name" value="P-loop_NTPase"/>
</dbReference>
<sequence>MRIITRMKTAQASMNDWQSLYKFLACKSESKLTKTSSIKVRISKRFLIKTAYHAMLVGEICRSRANNLEIFKQISVVFSTDLFRIASLLNKIIDFEEYAKQNHFVVKPGVDSELDKMKRTYNGLPDFMTQVAYQELQDLSQDVQQCSVIYLPQLGYLLAIPATERMKETKDYSIPNLRFMFIVNDIVHYKSANTKKLDALLGDTLCDIYDKETQIMHKLQDVILEMKDVLIGVMEYAAKLDCLMALAVAAKEYSWIQPEISDEGEFVVEKGRHPLQEMCVPSFVANDICSGGCESKIKILTGPNSSGKSIYLKQVALIAFMAHIGSFVPAQRAKIPTLDKIFTCTFAAESVSLNLSGFLISLNQFSGALNNATGKSLVIADEFGKDTESESGLALLIASLKFWIQKASASPHIFLATHYQSLSTFFPQSSLVKFLTMDIIESQEDIAYLYQLVEGIATSSFASFTALKAGLSKKIVKRNMKIAEALKAREPVLPEESSWVHDKLRRYFTILEKFTAFDINTSNPQDFLQFVNKAIKEPHSVTHQNSKETI</sequence>
<dbReference type="SMART" id="SM00533">
    <property type="entry name" value="MUTSd"/>
    <property type="match status" value="1"/>
</dbReference>
<feature type="domain" description="DNA mismatch repair proteins mutS family" evidence="6">
    <location>
        <begin position="295"/>
        <end position="484"/>
    </location>
</feature>
<evidence type="ECO:0000259" key="5">
    <source>
        <dbReference type="SMART" id="SM00533"/>
    </source>
</evidence>
<feature type="domain" description="DNA mismatch repair protein MutS core" evidence="5">
    <location>
        <begin position="15"/>
        <end position="279"/>
    </location>
</feature>
<dbReference type="GO" id="GO:0051026">
    <property type="term" value="P:chiasma assembly"/>
    <property type="evidence" value="ECO:0007669"/>
    <property type="project" value="TreeGrafter"/>
</dbReference>